<evidence type="ECO:0000256" key="5">
    <source>
        <dbReference type="ARBA" id="ARBA00022642"/>
    </source>
</evidence>
<evidence type="ECO:0000256" key="6">
    <source>
        <dbReference type="ARBA" id="ARBA00022676"/>
    </source>
</evidence>
<dbReference type="EC" id="2.4.2.19" evidence="4"/>
<dbReference type="PIRSF" id="PIRSF006250">
    <property type="entry name" value="NadC_ModD"/>
    <property type="match status" value="1"/>
</dbReference>
<evidence type="ECO:0000256" key="7">
    <source>
        <dbReference type="ARBA" id="ARBA00022679"/>
    </source>
</evidence>
<comment type="pathway">
    <text evidence="2">Cofactor biosynthesis; NAD(+) biosynthesis; nicotinate D-ribonucleotide from quinolinate: step 1/1.</text>
</comment>
<feature type="domain" description="Quinolinate phosphoribosyl transferase C-terminal" evidence="10">
    <location>
        <begin position="137"/>
        <end position="310"/>
    </location>
</feature>
<comment type="function">
    <text evidence="1">Involved in the catabolism of quinolinic acid (QA).</text>
</comment>
<evidence type="ECO:0000313" key="12">
    <source>
        <dbReference type="EMBL" id="MCS3921240.1"/>
    </source>
</evidence>
<dbReference type="Gene3D" id="3.90.1170.20">
    <property type="entry name" value="Quinolinate phosphoribosyl transferase, N-terminal domain"/>
    <property type="match status" value="1"/>
</dbReference>
<dbReference type="SUPFAM" id="SSF51690">
    <property type="entry name" value="Nicotinate/Quinolinate PRTase C-terminal domain-like"/>
    <property type="match status" value="1"/>
</dbReference>
<dbReference type="InterPro" id="IPR004393">
    <property type="entry name" value="NadC"/>
</dbReference>
<proteinExistence type="inferred from homology"/>
<dbReference type="NCBIfam" id="TIGR00078">
    <property type="entry name" value="nadC"/>
    <property type="match status" value="1"/>
</dbReference>
<evidence type="ECO:0000256" key="8">
    <source>
        <dbReference type="ARBA" id="ARBA00033102"/>
    </source>
</evidence>
<dbReference type="InterPro" id="IPR022412">
    <property type="entry name" value="Quinolinate_PRibosylTrfase_N"/>
</dbReference>
<dbReference type="PANTHER" id="PTHR32179">
    <property type="entry name" value="NICOTINATE-NUCLEOTIDE PYROPHOSPHORYLASE [CARBOXYLATING]"/>
    <property type="match status" value="1"/>
</dbReference>
<comment type="caution">
    <text evidence="12">The sequence shown here is derived from an EMBL/GenBank/DDBJ whole genome shotgun (WGS) entry which is preliminary data.</text>
</comment>
<name>A0ABT2ETQ5_9BACT</name>
<dbReference type="InterPro" id="IPR036068">
    <property type="entry name" value="Nicotinate_pribotase-like_C"/>
</dbReference>
<dbReference type="InterPro" id="IPR027277">
    <property type="entry name" value="NadC/ModD"/>
</dbReference>
<reference evidence="12 13" key="1">
    <citation type="submission" date="2022-08" db="EMBL/GenBank/DDBJ databases">
        <title>Bacterial and archaeal communities from various locations to study Microbial Dark Matter (Phase II).</title>
        <authorList>
            <person name="Stepanauskas R."/>
        </authorList>
    </citation>
    <scope>NUCLEOTIDE SEQUENCE [LARGE SCALE GENOMIC DNA]</scope>
    <source>
        <strain evidence="12 13">PD1</strain>
    </source>
</reference>
<sequence>MKRQNPLGKLILTQNLFDYYAVSQTEGIGKMQWLDDLILQALKEDAPHGDITTEAIVHEDATGKAIIVAKQDGVICGLPIAAKVFWLLDSGAVFEAKVREGEWISAGQILADVKGKLRALLTGERTALNFLQRLSGIATLTRQFVEKVAPYGVKIADTRKTTPLLRALEKYAVRCGGGVNHRFSLSDGVLIKDNHIRAAGSIAEAVKRVKMRIHHLLRIEVEAQSLDQVREALECDVDAILLDNFSIDEIRQAVQITHDWSHRTGRPKPLIEVSGGVTLDNVEAIAQTGVDLISVGALTHSAPALDISMEIE</sequence>
<dbReference type="GO" id="GO:0004514">
    <property type="term" value="F:nicotinate-nucleotide diphosphorylase (carboxylating) activity"/>
    <property type="evidence" value="ECO:0007669"/>
    <property type="project" value="UniProtKB-EC"/>
</dbReference>
<dbReference type="InterPro" id="IPR002638">
    <property type="entry name" value="Quinolinate_PRibosylTrfase_C"/>
</dbReference>
<keyword evidence="7 9" id="KW-0808">Transferase</keyword>
<dbReference type="Gene3D" id="3.20.20.70">
    <property type="entry name" value="Aldolase class I"/>
    <property type="match status" value="1"/>
</dbReference>
<evidence type="ECO:0000259" key="11">
    <source>
        <dbReference type="Pfam" id="PF02749"/>
    </source>
</evidence>
<dbReference type="CDD" id="cd01572">
    <property type="entry name" value="QPRTase"/>
    <property type="match status" value="1"/>
</dbReference>
<evidence type="ECO:0000256" key="1">
    <source>
        <dbReference type="ARBA" id="ARBA00003237"/>
    </source>
</evidence>
<dbReference type="EMBL" id="JANUCP010000011">
    <property type="protein sequence ID" value="MCS3921240.1"/>
    <property type="molecule type" value="Genomic_DNA"/>
</dbReference>
<feature type="domain" description="Quinolinate phosphoribosyl transferase N-terminal" evidence="11">
    <location>
        <begin position="50"/>
        <end position="135"/>
    </location>
</feature>
<dbReference type="Pfam" id="PF01729">
    <property type="entry name" value="QRPTase_C"/>
    <property type="match status" value="1"/>
</dbReference>
<gene>
    <name evidence="12" type="ORF">M2350_003686</name>
</gene>
<dbReference type="Pfam" id="PF02749">
    <property type="entry name" value="QRPTase_N"/>
    <property type="match status" value="1"/>
</dbReference>
<evidence type="ECO:0000256" key="9">
    <source>
        <dbReference type="PIRNR" id="PIRNR006250"/>
    </source>
</evidence>
<evidence type="ECO:0000313" key="13">
    <source>
        <dbReference type="Proteomes" id="UP001204798"/>
    </source>
</evidence>
<evidence type="ECO:0000256" key="4">
    <source>
        <dbReference type="ARBA" id="ARBA00011944"/>
    </source>
</evidence>
<dbReference type="SUPFAM" id="SSF54675">
    <property type="entry name" value="Nicotinate/Quinolinate PRTase N-terminal domain-like"/>
    <property type="match status" value="1"/>
</dbReference>
<evidence type="ECO:0000256" key="3">
    <source>
        <dbReference type="ARBA" id="ARBA00009400"/>
    </source>
</evidence>
<keyword evidence="6 9" id="KW-0328">Glycosyltransferase</keyword>
<dbReference type="InterPro" id="IPR013785">
    <property type="entry name" value="Aldolase_TIM"/>
</dbReference>
<comment type="similarity">
    <text evidence="3 9">Belongs to the NadC/ModD family.</text>
</comment>
<dbReference type="Proteomes" id="UP001204798">
    <property type="component" value="Unassembled WGS sequence"/>
</dbReference>
<protein>
    <recommendedName>
        <fullName evidence="4">nicotinate-nucleotide diphosphorylase (carboxylating)</fullName>
        <ecNumber evidence="4">2.4.2.19</ecNumber>
    </recommendedName>
    <alternativeName>
        <fullName evidence="8">Quinolinate phosphoribosyltransferase [decarboxylating]</fullName>
    </alternativeName>
</protein>
<evidence type="ECO:0000259" key="10">
    <source>
        <dbReference type="Pfam" id="PF01729"/>
    </source>
</evidence>
<organism evidence="12 13">
    <name type="scientific">Candidatus Fervidibacter sacchari</name>
    <dbReference type="NCBI Taxonomy" id="1448929"/>
    <lineage>
        <taxon>Bacteria</taxon>
        <taxon>Candidatus Fervidibacterota</taxon>
        <taxon>Candidatus Fervidibacter</taxon>
    </lineage>
</organism>
<keyword evidence="5" id="KW-0662">Pyridine nucleotide biosynthesis</keyword>
<keyword evidence="13" id="KW-1185">Reference proteome</keyword>
<accession>A0ABT2ETQ5</accession>
<evidence type="ECO:0000256" key="2">
    <source>
        <dbReference type="ARBA" id="ARBA00004893"/>
    </source>
</evidence>
<dbReference type="PANTHER" id="PTHR32179:SF3">
    <property type="entry name" value="NICOTINATE-NUCLEOTIDE PYROPHOSPHORYLASE [CARBOXYLATING]"/>
    <property type="match status" value="1"/>
</dbReference>
<dbReference type="InterPro" id="IPR037128">
    <property type="entry name" value="Quinolinate_PRibosylTase_N_sf"/>
</dbReference>